<dbReference type="RefSeq" id="WP_277750762.1">
    <property type="nucleotide sequence ID" value="NZ_SAUN01000001.1"/>
</dbReference>
<protein>
    <submittedName>
        <fullName evidence="2">Uncharacterized protein</fullName>
    </submittedName>
</protein>
<accession>A0A438MD40</accession>
<comment type="caution">
    <text evidence="2">The sequence shown here is derived from an EMBL/GenBank/DDBJ whole genome shotgun (WGS) entry which is preliminary data.</text>
</comment>
<dbReference type="Proteomes" id="UP000284824">
    <property type="component" value="Unassembled WGS sequence"/>
</dbReference>
<sequence length="41" mass="4487">MGRHEKPHTPKDTPDEPKEGSSANEHQASRGKHAAPAKDKK</sequence>
<feature type="region of interest" description="Disordered" evidence="1">
    <location>
        <begin position="1"/>
        <end position="41"/>
    </location>
</feature>
<reference evidence="2 3" key="1">
    <citation type="submission" date="2019-01" db="EMBL/GenBank/DDBJ databases">
        <title>Sequencing the genomes of 1000 actinobacteria strains.</title>
        <authorList>
            <person name="Klenk H.-P."/>
        </authorList>
    </citation>
    <scope>NUCLEOTIDE SEQUENCE [LARGE SCALE GENOMIC DNA]</scope>
    <source>
        <strain evidence="2 3">DSM 43925</strain>
    </source>
</reference>
<evidence type="ECO:0000313" key="2">
    <source>
        <dbReference type="EMBL" id="RVX43455.1"/>
    </source>
</evidence>
<keyword evidence="3" id="KW-1185">Reference proteome</keyword>
<dbReference type="EMBL" id="SAUN01000001">
    <property type="protein sequence ID" value="RVX43455.1"/>
    <property type="molecule type" value="Genomic_DNA"/>
</dbReference>
<proteinExistence type="predicted"/>
<gene>
    <name evidence="2" type="ORF">EDD27_6137</name>
</gene>
<dbReference type="AlphaFoldDB" id="A0A438MD40"/>
<feature type="compositionally biased region" description="Basic and acidic residues" evidence="1">
    <location>
        <begin position="7"/>
        <end position="19"/>
    </location>
</feature>
<evidence type="ECO:0000313" key="3">
    <source>
        <dbReference type="Proteomes" id="UP000284824"/>
    </source>
</evidence>
<name>A0A438MD40_9ACTN</name>
<evidence type="ECO:0000256" key="1">
    <source>
        <dbReference type="SAM" id="MobiDB-lite"/>
    </source>
</evidence>
<organism evidence="2 3">
    <name type="scientific">Nonomuraea polychroma</name>
    <dbReference type="NCBI Taxonomy" id="46176"/>
    <lineage>
        <taxon>Bacteria</taxon>
        <taxon>Bacillati</taxon>
        <taxon>Actinomycetota</taxon>
        <taxon>Actinomycetes</taxon>
        <taxon>Streptosporangiales</taxon>
        <taxon>Streptosporangiaceae</taxon>
        <taxon>Nonomuraea</taxon>
    </lineage>
</organism>